<dbReference type="Gene3D" id="3.30.930.30">
    <property type="match status" value="1"/>
</dbReference>
<proteinExistence type="inferred from homology"/>
<reference evidence="6" key="1">
    <citation type="submission" date="2023-07" db="EMBL/GenBank/DDBJ databases">
        <authorList>
            <person name="Aktuganov G."/>
            <person name="Boyko T."/>
            <person name="Delegan Y."/>
            <person name="Galimzianova N."/>
            <person name="Gilvanova E."/>
            <person name="Korobov V."/>
            <person name="Kuzmina L."/>
            <person name="Melentiev A."/>
            <person name="Milman P."/>
            <person name="Ryabova A."/>
            <person name="Stupak E."/>
            <person name="Yasakov T."/>
            <person name="Zharikova N."/>
            <person name="Zhurenko E."/>
        </authorList>
    </citation>
    <scope>NUCLEOTIDE SEQUENCE</scope>
    <source>
        <strain evidence="6">IB-739</strain>
    </source>
</reference>
<keyword evidence="2" id="KW-0184">Conjugation</keyword>
<keyword evidence="7" id="KW-1185">Reference proteome</keyword>
<gene>
    <name evidence="6" type="primary">mobQ</name>
    <name evidence="6" type="ORF">Q3C12_34580</name>
</gene>
<evidence type="ECO:0000256" key="1">
    <source>
        <dbReference type="ARBA" id="ARBA00010873"/>
    </source>
</evidence>
<dbReference type="RefSeq" id="WP_302881571.1">
    <property type="nucleotide sequence ID" value="NZ_JAUMKJ010000102.1"/>
</dbReference>
<accession>A0ABT8VMB9</accession>
<comment type="caution">
    <text evidence="6">The sequence shown here is derived from an EMBL/GenBank/DDBJ whole genome shotgun (WGS) entry which is preliminary data.</text>
</comment>
<comment type="similarity">
    <text evidence="1">Belongs to the MobA/MobL family.</text>
</comment>
<dbReference type="InterPro" id="IPR005053">
    <property type="entry name" value="MobA_MobL"/>
</dbReference>
<dbReference type="Pfam" id="PF03389">
    <property type="entry name" value="MobA_MobL"/>
    <property type="match status" value="1"/>
</dbReference>
<dbReference type="Proteomes" id="UP001168883">
    <property type="component" value="Unassembled WGS sequence"/>
</dbReference>
<protein>
    <submittedName>
        <fullName evidence="6">MobQ family relaxase</fullName>
    </submittedName>
</protein>
<evidence type="ECO:0000313" key="6">
    <source>
        <dbReference type="EMBL" id="MDO3682125.1"/>
    </source>
</evidence>
<evidence type="ECO:0000259" key="5">
    <source>
        <dbReference type="Pfam" id="PF03389"/>
    </source>
</evidence>
<name>A0ABT8VMB9_9BACL</name>
<feature type="compositionally biased region" description="Basic and acidic residues" evidence="4">
    <location>
        <begin position="428"/>
        <end position="458"/>
    </location>
</feature>
<evidence type="ECO:0000256" key="3">
    <source>
        <dbReference type="SAM" id="Coils"/>
    </source>
</evidence>
<dbReference type="EMBL" id="JAUMKJ010000102">
    <property type="protein sequence ID" value="MDO3682125.1"/>
    <property type="molecule type" value="Genomic_DNA"/>
</dbReference>
<keyword evidence="3" id="KW-0175">Coiled coil</keyword>
<feature type="coiled-coil region" evidence="3">
    <location>
        <begin position="333"/>
        <end position="360"/>
    </location>
</feature>
<dbReference type="NCBIfam" id="NF041496">
    <property type="entry name" value="MobQ"/>
    <property type="match status" value="1"/>
</dbReference>
<feature type="non-terminal residue" evidence="6">
    <location>
        <position position="1"/>
    </location>
</feature>
<feature type="domain" description="MobA/MobL protein" evidence="5">
    <location>
        <begin position="64"/>
        <end position="260"/>
    </location>
</feature>
<organism evidence="6 7">
    <name type="scientific">Paenibacillus ehimensis</name>
    <dbReference type="NCBI Taxonomy" id="79264"/>
    <lineage>
        <taxon>Bacteria</taxon>
        <taxon>Bacillati</taxon>
        <taxon>Bacillota</taxon>
        <taxon>Bacilli</taxon>
        <taxon>Bacillales</taxon>
        <taxon>Paenibacillaceae</taxon>
        <taxon>Paenibacillus</taxon>
    </lineage>
</organism>
<sequence length="458" mass="53597">RAHLYIASQCVRQGFTLHPFASHEATKTKIAYDAIPFSINGKGGTAPMAIYHFSAQVASRSAGRSAVAMAAYRSGERLTDERTGELKHYKREVRPETVILAPAQSPEWVHDRNRLWNEVEKAEKRKDAQLCREINVALPKEFTARRQLEELKDFCRREFVERGMIADIAVHRDDPNNPHAHIMLTTREIRAEGFGQKVREWNDRELLGQWRAAWAEQVNRVFERNNRPERIDHRSFEQQGISDRLPTIHEGPTVREMEERGIITDRGTINRAVRAHNSMVIDLKAYAQEREKVMAEISRAQAPKSAKQLEDEYSRLYWQRQNVKGDIGKLESQLEQIGKVQRLEDELAALRKQQDELRPKNLWQRLTKPNQNRNDVLERDIQRVEQVIRVEQRGTPPASEAPRIKQQISVLQGTLKAIDRAFQAISQERQKMQQEQFRERMRQRAQYPERDRDRGWER</sequence>
<evidence type="ECO:0000313" key="7">
    <source>
        <dbReference type="Proteomes" id="UP001168883"/>
    </source>
</evidence>
<evidence type="ECO:0000256" key="2">
    <source>
        <dbReference type="ARBA" id="ARBA00022971"/>
    </source>
</evidence>
<evidence type="ECO:0000256" key="4">
    <source>
        <dbReference type="SAM" id="MobiDB-lite"/>
    </source>
</evidence>
<feature type="region of interest" description="Disordered" evidence="4">
    <location>
        <begin position="427"/>
        <end position="458"/>
    </location>
</feature>